<protein>
    <submittedName>
        <fullName evidence="4">Transposase</fullName>
    </submittedName>
</protein>
<gene>
    <name evidence="4" type="ORF">ACFSBH_09670</name>
</gene>
<evidence type="ECO:0000313" key="4">
    <source>
        <dbReference type="EMBL" id="MFD1607921.1"/>
    </source>
</evidence>
<dbReference type="PANTHER" id="PTHR33795">
    <property type="entry name" value="INSERTION ELEMENT IS150 PROTEIN INSJ"/>
    <property type="match status" value="1"/>
</dbReference>
<feature type="region of interest" description="Disordered" evidence="2">
    <location>
        <begin position="229"/>
        <end position="251"/>
    </location>
</feature>
<dbReference type="InterPro" id="IPR055247">
    <property type="entry name" value="InsJ-like_HTH"/>
</dbReference>
<dbReference type="InterPro" id="IPR052057">
    <property type="entry name" value="IS150/IS1296_orfA-like"/>
</dbReference>
<dbReference type="EMBL" id="JBHUDE010000044">
    <property type="protein sequence ID" value="MFD1607921.1"/>
    <property type="molecule type" value="Genomic_DNA"/>
</dbReference>
<dbReference type="Proteomes" id="UP001597221">
    <property type="component" value="Unassembled WGS sequence"/>
</dbReference>
<dbReference type="Pfam" id="PF13518">
    <property type="entry name" value="HTH_28"/>
    <property type="match status" value="1"/>
</dbReference>
<accession>A0ABW4HRE2</accession>
<reference evidence="5" key="1">
    <citation type="journal article" date="2019" name="Int. J. Syst. Evol. Microbiol.">
        <title>The Global Catalogue of Microorganisms (GCM) 10K type strain sequencing project: providing services to taxonomists for standard genome sequencing and annotation.</title>
        <authorList>
            <consortium name="The Broad Institute Genomics Platform"/>
            <consortium name="The Broad Institute Genome Sequencing Center for Infectious Disease"/>
            <person name="Wu L."/>
            <person name="Ma J."/>
        </authorList>
    </citation>
    <scope>NUCLEOTIDE SEQUENCE [LARGE SCALE GENOMIC DNA]</scope>
    <source>
        <strain evidence="5">CGMCC 1.12376</strain>
    </source>
</reference>
<comment type="similarity">
    <text evidence="1">Belongs to the IS150/IS1296 orfA family.</text>
</comment>
<evidence type="ECO:0000256" key="2">
    <source>
        <dbReference type="SAM" id="MobiDB-lite"/>
    </source>
</evidence>
<dbReference type="InterPro" id="IPR036388">
    <property type="entry name" value="WH-like_DNA-bd_sf"/>
</dbReference>
<dbReference type="InterPro" id="IPR010921">
    <property type="entry name" value="Trp_repressor/repl_initiator"/>
</dbReference>
<evidence type="ECO:0000256" key="1">
    <source>
        <dbReference type="ARBA" id="ARBA00038232"/>
    </source>
</evidence>
<proteinExistence type="inferred from homology"/>
<dbReference type="PANTHER" id="PTHR33795:SF1">
    <property type="entry name" value="INSERTION ELEMENT IS150 PROTEIN INSJ"/>
    <property type="match status" value="1"/>
</dbReference>
<feature type="domain" description="Insertion element IS150 protein InsJ-like helix-turn-helix" evidence="3">
    <location>
        <begin position="134"/>
        <end position="186"/>
    </location>
</feature>
<sequence>MRSNSKHTVDELERYIQMYLDEGLSYRVLSEVKGLLLSESTFHDKVLRYQEHGLTGIQTKRRNNHYSKEFKNSVVREYMEEGTPFVQLARKYNIPAHQTVKKWIIKYTKGEGLKTYSPKPEVYMMESRKTTLEEKVEIVKACLANNLSYKDTAEKYQVSYNNVYSWVQKYKTHGPDGLVDGRGRGKPNEIQTDEEKLRTEIAALKARNEYLETENAALKKLEEVERELILRKRGMRPSTKRSKSSKKRDSK</sequence>
<dbReference type="Pfam" id="PF01527">
    <property type="entry name" value="HTH_Tnp_1"/>
    <property type="match status" value="1"/>
</dbReference>
<evidence type="ECO:0000313" key="5">
    <source>
        <dbReference type="Proteomes" id="UP001597221"/>
    </source>
</evidence>
<comment type="caution">
    <text evidence="4">The sequence shown here is derived from an EMBL/GenBank/DDBJ whole genome shotgun (WGS) entry which is preliminary data.</text>
</comment>
<evidence type="ECO:0000259" key="3">
    <source>
        <dbReference type="Pfam" id="PF13518"/>
    </source>
</evidence>
<dbReference type="RefSeq" id="WP_251514868.1">
    <property type="nucleotide sequence ID" value="NZ_JAMBON010000021.1"/>
</dbReference>
<feature type="compositionally biased region" description="Basic residues" evidence="2">
    <location>
        <begin position="231"/>
        <end position="251"/>
    </location>
</feature>
<organism evidence="4 5">
    <name type="scientific">Oceanobacillus luteolus</name>
    <dbReference type="NCBI Taxonomy" id="1274358"/>
    <lineage>
        <taxon>Bacteria</taxon>
        <taxon>Bacillati</taxon>
        <taxon>Bacillota</taxon>
        <taxon>Bacilli</taxon>
        <taxon>Bacillales</taxon>
        <taxon>Bacillaceae</taxon>
        <taxon>Oceanobacillus</taxon>
    </lineage>
</organism>
<dbReference type="SUPFAM" id="SSF48295">
    <property type="entry name" value="TrpR-like"/>
    <property type="match status" value="2"/>
</dbReference>
<dbReference type="InterPro" id="IPR002514">
    <property type="entry name" value="Transposase_8"/>
</dbReference>
<dbReference type="Gene3D" id="1.10.10.10">
    <property type="entry name" value="Winged helix-like DNA-binding domain superfamily/Winged helix DNA-binding domain"/>
    <property type="match status" value="2"/>
</dbReference>
<name>A0ABW4HRE2_9BACI</name>
<keyword evidence="5" id="KW-1185">Reference proteome</keyword>